<reference evidence="2 3" key="1">
    <citation type="journal article" date="2022" name="Allergy">
        <title>Genome assembly and annotation of Periplaneta americana reveal a comprehensive cockroach allergen profile.</title>
        <authorList>
            <person name="Wang L."/>
            <person name="Xiong Q."/>
            <person name="Saelim N."/>
            <person name="Wang L."/>
            <person name="Nong W."/>
            <person name="Wan A.T."/>
            <person name="Shi M."/>
            <person name="Liu X."/>
            <person name="Cao Q."/>
            <person name="Hui J.H.L."/>
            <person name="Sookrung N."/>
            <person name="Leung T.F."/>
            <person name="Tungtrongchitr A."/>
            <person name="Tsui S.K.W."/>
        </authorList>
    </citation>
    <scope>NUCLEOTIDE SEQUENCE [LARGE SCALE GENOMIC DNA]</scope>
    <source>
        <strain evidence="2">PWHHKU_190912</strain>
    </source>
</reference>
<sequence length="138" mass="14451">MAGLCEGGNEPPGSSMVSPQKQIQVRKGQFAGARVKGVKSNCKGLGGSGGQVCIPGGPHHIMELPPRDSPELGFQPAGGGGRSAGESQAVYRLYLNFTKSASSSALDQHFNPSRLASSLSISALLYFTTIISFHFEEK</sequence>
<evidence type="ECO:0000313" key="2">
    <source>
        <dbReference type="EMBL" id="KAJ4441748.1"/>
    </source>
</evidence>
<accession>A0ABQ8T5H4</accession>
<dbReference type="EMBL" id="JAJSOF020000015">
    <property type="protein sequence ID" value="KAJ4441748.1"/>
    <property type="molecule type" value="Genomic_DNA"/>
</dbReference>
<feature type="region of interest" description="Disordered" evidence="1">
    <location>
        <begin position="56"/>
        <end position="83"/>
    </location>
</feature>
<evidence type="ECO:0000313" key="3">
    <source>
        <dbReference type="Proteomes" id="UP001148838"/>
    </source>
</evidence>
<gene>
    <name evidence="2" type="ORF">ANN_11606</name>
</gene>
<evidence type="ECO:0000256" key="1">
    <source>
        <dbReference type="SAM" id="MobiDB-lite"/>
    </source>
</evidence>
<comment type="caution">
    <text evidence="2">The sequence shown here is derived from an EMBL/GenBank/DDBJ whole genome shotgun (WGS) entry which is preliminary data.</text>
</comment>
<protein>
    <submittedName>
        <fullName evidence="2">Uncharacterized protein</fullName>
    </submittedName>
</protein>
<proteinExistence type="predicted"/>
<organism evidence="2 3">
    <name type="scientific">Periplaneta americana</name>
    <name type="common">American cockroach</name>
    <name type="synonym">Blatta americana</name>
    <dbReference type="NCBI Taxonomy" id="6978"/>
    <lineage>
        <taxon>Eukaryota</taxon>
        <taxon>Metazoa</taxon>
        <taxon>Ecdysozoa</taxon>
        <taxon>Arthropoda</taxon>
        <taxon>Hexapoda</taxon>
        <taxon>Insecta</taxon>
        <taxon>Pterygota</taxon>
        <taxon>Neoptera</taxon>
        <taxon>Polyneoptera</taxon>
        <taxon>Dictyoptera</taxon>
        <taxon>Blattodea</taxon>
        <taxon>Blattoidea</taxon>
        <taxon>Blattidae</taxon>
        <taxon>Blattinae</taxon>
        <taxon>Periplaneta</taxon>
    </lineage>
</organism>
<name>A0ABQ8T5H4_PERAM</name>
<feature type="compositionally biased region" description="Basic and acidic residues" evidence="1">
    <location>
        <begin position="60"/>
        <end position="70"/>
    </location>
</feature>
<keyword evidence="3" id="KW-1185">Reference proteome</keyword>
<feature type="region of interest" description="Disordered" evidence="1">
    <location>
        <begin position="1"/>
        <end position="22"/>
    </location>
</feature>
<dbReference type="Proteomes" id="UP001148838">
    <property type="component" value="Unassembled WGS sequence"/>
</dbReference>